<feature type="region of interest" description="Disordered" evidence="8">
    <location>
        <begin position="572"/>
        <end position="644"/>
    </location>
</feature>
<organism evidence="12 13">
    <name type="scientific">Pseudahrensia aquimaris</name>
    <dbReference type="NCBI Taxonomy" id="744461"/>
    <lineage>
        <taxon>Bacteria</taxon>
        <taxon>Pseudomonadati</taxon>
        <taxon>Pseudomonadota</taxon>
        <taxon>Alphaproteobacteria</taxon>
        <taxon>Hyphomicrobiales</taxon>
        <taxon>Ahrensiaceae</taxon>
        <taxon>Pseudahrensia</taxon>
    </lineage>
</organism>
<dbReference type="PANTHER" id="PTHR24221">
    <property type="entry name" value="ATP-BINDING CASSETTE SUB-FAMILY B"/>
    <property type="match status" value="1"/>
</dbReference>
<keyword evidence="6 9" id="KW-0472">Membrane</keyword>
<evidence type="ECO:0000259" key="11">
    <source>
        <dbReference type="PROSITE" id="PS50929"/>
    </source>
</evidence>
<protein>
    <submittedName>
        <fullName evidence="12">Type I secretion system permease/ATPase</fullName>
    </submittedName>
</protein>
<feature type="transmembrane region" description="Helical" evidence="9">
    <location>
        <begin position="52"/>
        <end position="69"/>
    </location>
</feature>
<dbReference type="PANTHER" id="PTHR24221:SF654">
    <property type="entry name" value="ATP-BINDING CASSETTE SUB-FAMILY B MEMBER 6"/>
    <property type="match status" value="1"/>
</dbReference>
<evidence type="ECO:0000259" key="10">
    <source>
        <dbReference type="PROSITE" id="PS50893"/>
    </source>
</evidence>
<reference evidence="13" key="1">
    <citation type="journal article" date="2019" name="Int. J. Syst. Evol. Microbiol.">
        <title>The Global Catalogue of Microorganisms (GCM) 10K type strain sequencing project: providing services to taxonomists for standard genome sequencing and annotation.</title>
        <authorList>
            <consortium name="The Broad Institute Genomics Platform"/>
            <consortium name="The Broad Institute Genome Sequencing Center for Infectious Disease"/>
            <person name="Wu L."/>
            <person name="Ma J."/>
        </authorList>
    </citation>
    <scope>NUCLEOTIDE SEQUENCE [LARGE SCALE GENOMIC DNA]</scope>
    <source>
        <strain evidence="13">CCUG 60023</strain>
    </source>
</reference>
<feature type="transmembrane region" description="Helical" evidence="9">
    <location>
        <begin position="238"/>
        <end position="256"/>
    </location>
</feature>
<gene>
    <name evidence="12" type="ORF">ACFQ14_12475</name>
</gene>
<dbReference type="SMART" id="SM00382">
    <property type="entry name" value="AAA"/>
    <property type="match status" value="1"/>
</dbReference>
<evidence type="ECO:0000313" key="12">
    <source>
        <dbReference type="EMBL" id="MFD0917227.1"/>
    </source>
</evidence>
<evidence type="ECO:0000256" key="3">
    <source>
        <dbReference type="ARBA" id="ARBA00022741"/>
    </source>
</evidence>
<feature type="domain" description="ABC transporter" evidence="10">
    <location>
        <begin position="322"/>
        <end position="560"/>
    </location>
</feature>
<evidence type="ECO:0000256" key="9">
    <source>
        <dbReference type="SAM" id="Phobius"/>
    </source>
</evidence>
<evidence type="ECO:0000313" key="13">
    <source>
        <dbReference type="Proteomes" id="UP001597101"/>
    </source>
</evidence>
<comment type="caution">
    <text evidence="12">The sequence shown here is derived from an EMBL/GenBank/DDBJ whole genome shotgun (WGS) entry which is preliminary data.</text>
</comment>
<dbReference type="InterPro" id="IPR003593">
    <property type="entry name" value="AAA+_ATPase"/>
</dbReference>
<sequence>MKNLKRARSAFKRALFVLFGFSMVVNLLMLTMPFYMLQIYERVLPSRSNDTLMFLSIIAVAALVVLGALEAVRSVVASRAAARLETDLGADTLRASILMGRQSGSDIQLLRDLSMVRSFIGSRGVFALLDAPFAPIFIILLWFLHPLLFWLTVVGAAILLMLAVLNQWVTSKQTKEAVSEQSRAMRTATAMVENEETLRAMGMTDNGVTVWGKNNAEALIAQDSVDVRNAVLAGISRTIRMILQIAILGVGGWLALRNEISPGVIFASSIIAGRGLQPIDQIIGAWKQSTLAWNAWVRLRGFMERMPDPAERTILPEIKGQISVDTIRVMPPKGSGDEPILKNLSFEIPQGDMLGIVGPSGSGKSTLARLLVGAQVPDHGVVRIDGTDIQNWDDRQIGNQIGYLSQEVRLFPGTVKENIARMSEAPDDNLVLEAARKAQVHELIQSLPQGYDTFVGPGGYKPSVGQRQRIALARAFYGNPRIMVLDEPNANLDDDGQLALRLALRAARENGATVIVVTQRKQVLTDMANIMRLHAGTIDFHGSNQEFVAALRQLRERKESAVAEQQRKLRENALSAAGVSPSANTGGGKTDGAAKPTLSMGTGTSGMGYTAKMGSKPVSGAEKGKKSPKQDAAPAGDMPTKKGD</sequence>
<accession>A0ABW3FHW8</accession>
<dbReference type="Gene3D" id="1.20.1560.10">
    <property type="entry name" value="ABC transporter type 1, transmembrane domain"/>
    <property type="match status" value="1"/>
</dbReference>
<dbReference type="Pfam" id="PF00664">
    <property type="entry name" value="ABC_membrane"/>
    <property type="match status" value="1"/>
</dbReference>
<evidence type="ECO:0000256" key="6">
    <source>
        <dbReference type="ARBA" id="ARBA00023136"/>
    </source>
</evidence>
<evidence type="ECO:0000256" key="2">
    <source>
        <dbReference type="ARBA" id="ARBA00022692"/>
    </source>
</evidence>
<dbReference type="SUPFAM" id="SSF90123">
    <property type="entry name" value="ABC transporter transmembrane region"/>
    <property type="match status" value="1"/>
</dbReference>
<evidence type="ECO:0000256" key="4">
    <source>
        <dbReference type="ARBA" id="ARBA00022840"/>
    </source>
</evidence>
<dbReference type="NCBIfam" id="TIGR01842">
    <property type="entry name" value="type_I_sec_PrtD"/>
    <property type="match status" value="1"/>
</dbReference>
<keyword evidence="7" id="KW-0175">Coiled coil</keyword>
<dbReference type="Proteomes" id="UP001597101">
    <property type="component" value="Unassembled WGS sequence"/>
</dbReference>
<dbReference type="InterPro" id="IPR039421">
    <property type="entry name" value="Type_1_exporter"/>
</dbReference>
<evidence type="ECO:0000256" key="7">
    <source>
        <dbReference type="SAM" id="Coils"/>
    </source>
</evidence>
<dbReference type="SUPFAM" id="SSF52540">
    <property type="entry name" value="P-loop containing nucleoside triphosphate hydrolases"/>
    <property type="match status" value="1"/>
</dbReference>
<dbReference type="Gene3D" id="3.40.50.300">
    <property type="entry name" value="P-loop containing nucleotide triphosphate hydrolases"/>
    <property type="match status" value="1"/>
</dbReference>
<feature type="domain" description="ABC transmembrane type-1" evidence="11">
    <location>
        <begin position="16"/>
        <end position="291"/>
    </location>
</feature>
<keyword evidence="2 9" id="KW-0812">Transmembrane</keyword>
<feature type="transmembrane region" description="Helical" evidence="9">
    <location>
        <begin position="149"/>
        <end position="169"/>
    </location>
</feature>
<dbReference type="InterPro" id="IPR003439">
    <property type="entry name" value="ABC_transporter-like_ATP-bd"/>
</dbReference>
<dbReference type="InterPro" id="IPR010128">
    <property type="entry name" value="ATPase_T1SS_PrtD-like"/>
</dbReference>
<dbReference type="PROSITE" id="PS50893">
    <property type="entry name" value="ABC_TRANSPORTER_2"/>
    <property type="match status" value="1"/>
</dbReference>
<keyword evidence="5 9" id="KW-1133">Transmembrane helix</keyword>
<dbReference type="EMBL" id="JBHTJV010000010">
    <property type="protein sequence ID" value="MFD0917227.1"/>
    <property type="molecule type" value="Genomic_DNA"/>
</dbReference>
<dbReference type="InterPro" id="IPR036640">
    <property type="entry name" value="ABC1_TM_sf"/>
</dbReference>
<dbReference type="RefSeq" id="WP_377213085.1">
    <property type="nucleotide sequence ID" value="NZ_JBHTJV010000010.1"/>
</dbReference>
<proteinExistence type="predicted"/>
<feature type="transmembrane region" description="Helical" evidence="9">
    <location>
        <begin position="124"/>
        <end position="143"/>
    </location>
</feature>
<evidence type="ECO:0000256" key="1">
    <source>
        <dbReference type="ARBA" id="ARBA00004651"/>
    </source>
</evidence>
<dbReference type="InterPro" id="IPR027417">
    <property type="entry name" value="P-loop_NTPase"/>
</dbReference>
<evidence type="ECO:0000256" key="8">
    <source>
        <dbReference type="SAM" id="MobiDB-lite"/>
    </source>
</evidence>
<feature type="coiled-coil region" evidence="7">
    <location>
        <begin position="544"/>
        <end position="571"/>
    </location>
</feature>
<name>A0ABW3FHW8_9HYPH</name>
<feature type="transmembrane region" description="Helical" evidence="9">
    <location>
        <begin position="15"/>
        <end position="40"/>
    </location>
</feature>
<keyword evidence="3" id="KW-0547">Nucleotide-binding</keyword>
<evidence type="ECO:0000256" key="5">
    <source>
        <dbReference type="ARBA" id="ARBA00022989"/>
    </source>
</evidence>
<comment type="subcellular location">
    <subcellularLocation>
        <location evidence="1">Cell membrane</location>
        <topology evidence="1">Multi-pass membrane protein</topology>
    </subcellularLocation>
</comment>
<dbReference type="Pfam" id="PF00005">
    <property type="entry name" value="ABC_tran"/>
    <property type="match status" value="1"/>
</dbReference>
<dbReference type="InterPro" id="IPR011527">
    <property type="entry name" value="ABC1_TM_dom"/>
</dbReference>
<keyword evidence="4" id="KW-0067">ATP-binding</keyword>
<dbReference type="PROSITE" id="PS50929">
    <property type="entry name" value="ABC_TM1F"/>
    <property type="match status" value="1"/>
</dbReference>
<keyword evidence="13" id="KW-1185">Reference proteome</keyword>